<keyword evidence="1" id="KW-0677">Repeat</keyword>
<dbReference type="PIRSF" id="PIRSF000422">
    <property type="entry name" value="N-terminal-AcTrfase-A_aux_su"/>
    <property type="match status" value="1"/>
</dbReference>
<dbReference type="EMBL" id="CALTRL010005906">
    <property type="protein sequence ID" value="CAH7687744.1"/>
    <property type="molecule type" value="Genomic_DNA"/>
</dbReference>
<accession>A0AAV0BL10</accession>
<dbReference type="PANTHER" id="PTHR22767:SF2">
    <property type="entry name" value="N(ALPHA)-ACETYLTRANSFERASE 15_16, ISOFORM A"/>
    <property type="match status" value="1"/>
</dbReference>
<feature type="region of interest" description="Disordered" evidence="4">
    <location>
        <begin position="633"/>
        <end position="656"/>
    </location>
</feature>
<dbReference type="AlphaFoldDB" id="A0AAV0BL10"/>
<dbReference type="PANTHER" id="PTHR22767">
    <property type="entry name" value="N-TERMINAL ACETYLTRANSFERASE-RELATED"/>
    <property type="match status" value="1"/>
</dbReference>
<dbReference type="InterPro" id="IPR021183">
    <property type="entry name" value="NatA_aux_su"/>
</dbReference>
<dbReference type="SUPFAM" id="SSF48452">
    <property type="entry name" value="TPR-like"/>
    <property type="match status" value="1"/>
</dbReference>
<dbReference type="Proteomes" id="UP001153365">
    <property type="component" value="Unassembled WGS sequence"/>
</dbReference>
<comment type="caution">
    <text evidence="5">The sequence shown here is derived from an EMBL/GenBank/DDBJ whole genome shotgun (WGS) entry which is preliminary data.</text>
</comment>
<evidence type="ECO:0000256" key="4">
    <source>
        <dbReference type="SAM" id="MobiDB-lite"/>
    </source>
</evidence>
<keyword evidence="2 3" id="KW-0802">TPR repeat</keyword>
<dbReference type="Gene3D" id="1.25.40.1040">
    <property type="match status" value="1"/>
</dbReference>
<evidence type="ECO:0000256" key="3">
    <source>
        <dbReference type="PROSITE-ProRule" id="PRU00339"/>
    </source>
</evidence>
<evidence type="ECO:0000256" key="2">
    <source>
        <dbReference type="ARBA" id="ARBA00022803"/>
    </source>
</evidence>
<dbReference type="InterPro" id="IPR011990">
    <property type="entry name" value="TPR-like_helical_dom_sf"/>
</dbReference>
<proteinExistence type="predicted"/>
<organism evidence="5 6">
    <name type="scientific">Phakopsora pachyrhizi</name>
    <name type="common">Asian soybean rust disease fungus</name>
    <dbReference type="NCBI Taxonomy" id="170000"/>
    <lineage>
        <taxon>Eukaryota</taxon>
        <taxon>Fungi</taxon>
        <taxon>Dikarya</taxon>
        <taxon>Basidiomycota</taxon>
        <taxon>Pucciniomycotina</taxon>
        <taxon>Pucciniomycetes</taxon>
        <taxon>Pucciniales</taxon>
        <taxon>Phakopsoraceae</taxon>
        <taxon>Phakopsora</taxon>
    </lineage>
</organism>
<gene>
    <name evidence="5" type="ORF">PPACK8108_LOCUS22577</name>
</gene>
<feature type="region of interest" description="Disordered" evidence="4">
    <location>
        <begin position="678"/>
        <end position="703"/>
    </location>
</feature>
<keyword evidence="6" id="KW-1185">Reference proteome</keyword>
<protein>
    <submittedName>
        <fullName evidence="5">NMDA receptor-regulated protein 1-domain-containing protein</fullName>
    </submittedName>
</protein>
<keyword evidence="5" id="KW-0675">Receptor</keyword>
<feature type="repeat" description="TPR" evidence="3">
    <location>
        <begin position="433"/>
        <end position="466"/>
    </location>
</feature>
<dbReference type="PROSITE" id="PS50005">
    <property type="entry name" value="TPR"/>
    <property type="match status" value="2"/>
</dbReference>
<evidence type="ECO:0000313" key="6">
    <source>
        <dbReference type="Proteomes" id="UP001153365"/>
    </source>
</evidence>
<dbReference type="Gene3D" id="1.25.40.1010">
    <property type="match status" value="1"/>
</dbReference>
<reference evidence="5" key="1">
    <citation type="submission" date="2022-06" db="EMBL/GenBank/DDBJ databases">
        <authorList>
            <consortium name="SYNGENTA / RWTH Aachen University"/>
        </authorList>
    </citation>
    <scope>NUCLEOTIDE SEQUENCE</scope>
</reference>
<dbReference type="Pfam" id="PF12569">
    <property type="entry name" value="NatA_aux_su"/>
    <property type="match status" value="1"/>
</dbReference>
<feature type="repeat" description="TPR" evidence="3">
    <location>
        <begin position="116"/>
        <end position="149"/>
    </location>
</feature>
<name>A0AAV0BL10_PHAPC</name>
<evidence type="ECO:0000313" key="5">
    <source>
        <dbReference type="EMBL" id="CAH7687744.1"/>
    </source>
</evidence>
<dbReference type="SMART" id="SM00028">
    <property type="entry name" value="TPR"/>
    <property type="match status" value="3"/>
</dbReference>
<dbReference type="GO" id="GO:0031415">
    <property type="term" value="C:NatA complex"/>
    <property type="evidence" value="ECO:0007669"/>
    <property type="project" value="TreeGrafter"/>
</dbReference>
<feature type="compositionally biased region" description="Basic and acidic residues" evidence="4">
    <location>
        <begin position="633"/>
        <end position="651"/>
    </location>
</feature>
<dbReference type="InterPro" id="IPR019734">
    <property type="entry name" value="TPR_rpt"/>
</dbReference>
<sequence>MAAKAKAAARRAAAAKKIPASNVNATSSKTTSFAIHDPSRPPPLNPKDQIVFKQILHQYESKNYSAALKNCEALLSKYPGHGETTAMAGLLHHSMNNKAHGYLLVKAGMKADLKSHIVWHVYGIMTRADRNYVEAVKSYNQALRLDPENHNILRDLAVLQIQVRQYEAYVESRWKLLRANRRSRNAWMSLVMAYVLNKQKGAALEVLNTMENFEVVHEPQRSFERSELVLFKSSLLPPSQALEYLEKNSNFVLDRSRYMITRANYLSQLGRVEAAEWAWLDLLDINDESRVYLLGYLKIRTSDQAEAVLNDLIKLAERYPGSGLIKRTILDYTTGADFDRELKAYLSSRLTKGIPSVYNDLKPLLSDNEKSLSIKTIAEEIYAELEENNLEPPSTLVWALHFLSQLYSSRRFNMTEKALEVTQKAISHTPSLPDLYISLSRIYKRQGSFQKAAEAMRAARDLDGQDRYLNSKCAKYVLQSIGSETPNEELRIKLLQESRGLIELFTRNDAPDPVSDLLDMQAVWYLMAEANVALRISDWGIALKRLHQVVEIFRQWEEDQYDFHTYCIRKSTFQAYTDLIKYENSLYNQPIYYLAISKAISIYLILHDRNASKDPKITEYNILVLPISHSDKKETSNSEETLNKTENEPNKSKKALKKAKMAEIKAKAHAAFEAKKAMSKIKNDQTNSTSTEVVPPIVDDDPTGERLLKTERPLEVANELLKAIENNIPAETEAKNGQFREIYKGVHLLRFEIEFRKENPLLALKALLKAHSLSLPAEAVDSKVFNAAAKLKLKYLQNGDRRSSAPIEVISNLLRKELESITQLEPPAGATSRLAKAESLVAEQKLSGAEKLNQAQVEENIFKLLEECENSEWKIAIKGFKLLKTLKSDRLNEFRERATGIWNMVDDFKPKTEHNLINGKSHCATQNDASVDVDFFE</sequence>
<evidence type="ECO:0000256" key="1">
    <source>
        <dbReference type="ARBA" id="ARBA00022737"/>
    </source>
</evidence>